<protein>
    <submittedName>
        <fullName evidence="2">Uncharacterized protein</fullName>
    </submittedName>
</protein>
<accession>R7Q6Q7</accession>
<dbReference type="KEGG" id="ccp:CHC_T00002005001"/>
<dbReference type="SUPFAM" id="SSF55136">
    <property type="entry name" value="Probable bacterial effector-binding domain"/>
    <property type="match status" value="1"/>
</dbReference>
<dbReference type="Gramene" id="CDF33155">
    <property type="protein sequence ID" value="CDF33155"/>
    <property type="gene ID" value="CHC_T00002005001"/>
</dbReference>
<evidence type="ECO:0000313" key="3">
    <source>
        <dbReference type="Proteomes" id="UP000012073"/>
    </source>
</evidence>
<dbReference type="RefSeq" id="XP_005712958.1">
    <property type="nucleotide sequence ID" value="XM_005712901.1"/>
</dbReference>
<evidence type="ECO:0000313" key="2">
    <source>
        <dbReference type="EMBL" id="CDF33155.1"/>
    </source>
</evidence>
<proteinExistence type="predicted"/>
<reference evidence="3" key="1">
    <citation type="journal article" date="2013" name="Proc. Natl. Acad. Sci. U.S.A.">
        <title>Genome structure and metabolic features in the red seaweed Chondrus crispus shed light on evolution of the Archaeplastida.</title>
        <authorList>
            <person name="Collen J."/>
            <person name="Porcel B."/>
            <person name="Carre W."/>
            <person name="Ball S.G."/>
            <person name="Chaparro C."/>
            <person name="Tonon T."/>
            <person name="Barbeyron T."/>
            <person name="Michel G."/>
            <person name="Noel B."/>
            <person name="Valentin K."/>
            <person name="Elias M."/>
            <person name="Artiguenave F."/>
            <person name="Arun A."/>
            <person name="Aury J.M."/>
            <person name="Barbosa-Neto J.F."/>
            <person name="Bothwell J.H."/>
            <person name="Bouget F.Y."/>
            <person name="Brillet L."/>
            <person name="Cabello-Hurtado F."/>
            <person name="Capella-Gutierrez S."/>
            <person name="Charrier B."/>
            <person name="Cladiere L."/>
            <person name="Cock J.M."/>
            <person name="Coelho S.M."/>
            <person name="Colleoni C."/>
            <person name="Czjzek M."/>
            <person name="Da Silva C."/>
            <person name="Delage L."/>
            <person name="Denoeud F."/>
            <person name="Deschamps P."/>
            <person name="Dittami S.M."/>
            <person name="Gabaldon T."/>
            <person name="Gachon C.M."/>
            <person name="Groisillier A."/>
            <person name="Herve C."/>
            <person name="Jabbari K."/>
            <person name="Katinka M."/>
            <person name="Kloareg B."/>
            <person name="Kowalczyk N."/>
            <person name="Labadie K."/>
            <person name="Leblanc C."/>
            <person name="Lopez P.J."/>
            <person name="McLachlan D.H."/>
            <person name="Meslet-Cladiere L."/>
            <person name="Moustafa A."/>
            <person name="Nehr Z."/>
            <person name="Nyvall Collen P."/>
            <person name="Panaud O."/>
            <person name="Partensky F."/>
            <person name="Poulain J."/>
            <person name="Rensing S.A."/>
            <person name="Rousvoal S."/>
            <person name="Samson G."/>
            <person name="Symeonidi A."/>
            <person name="Weissenbach J."/>
            <person name="Zambounis A."/>
            <person name="Wincker P."/>
            <person name="Boyen C."/>
        </authorList>
    </citation>
    <scope>NUCLEOTIDE SEQUENCE [LARGE SCALE GENOMIC DNA]</scope>
    <source>
        <strain evidence="3">cv. Stackhouse</strain>
    </source>
</reference>
<evidence type="ECO:0000256" key="1">
    <source>
        <dbReference type="SAM" id="MobiDB-lite"/>
    </source>
</evidence>
<dbReference type="OrthoDB" id="4053at2759"/>
<dbReference type="GeneID" id="17320669"/>
<dbReference type="AlphaFoldDB" id="R7Q6Q7"/>
<feature type="region of interest" description="Disordered" evidence="1">
    <location>
        <begin position="206"/>
        <end position="227"/>
    </location>
</feature>
<gene>
    <name evidence="2" type="ORF">CHC_T00002005001</name>
</gene>
<name>R7Q6Q7_CHOCR</name>
<dbReference type="EMBL" id="HG001635">
    <property type="protein sequence ID" value="CDF33155.1"/>
    <property type="molecule type" value="Genomic_DNA"/>
</dbReference>
<dbReference type="Proteomes" id="UP000012073">
    <property type="component" value="Unassembled WGS sequence"/>
</dbReference>
<dbReference type="InterPro" id="IPR011256">
    <property type="entry name" value="Reg_factor_effector_dom_sf"/>
</dbReference>
<keyword evidence="3" id="KW-1185">Reference proteome</keyword>
<sequence>MTANDASSPLIILLYTCPARSNIKSDLTHHDATSPRSDTEPSHSQSATWCTCCACPCSSPPCTIVLYTYHEHVLRSLHILAILPPPPSPLPPRGNATQPQSRSASPISIMTPSPAFLPPAFPTPHSPRFRPPPSSRCPRFRPTAAAVPIPDAGLISSPGITGTACTNLFPLPILGRYGWFLNVYDRSVASKVGPFVVKAGPSQDSPLVLSFSPDQPPSEKDTASSHSAFPGVAAGNLNVAKILAKLGRGQSVPYSLKLFEKGAGEPFWKRRNEVHLADPADPPFALSDAWQEAAPTFFIESKSSAYDIRHVYSGVGAKPRNSSRFEYFAMNLSPIWPFTKYSCVVCVWKQRKGTAPVAIDKVNGSLRLSFFDPLELPTSETDKNRPLPIAKFAVKTFYGAVTDTTVAKLHEVLLAALSKSPSIKPVSDTAFRIVVDNKPDVFTPSRKNELWVQLE</sequence>
<organism evidence="2 3">
    <name type="scientific">Chondrus crispus</name>
    <name type="common">Carrageen Irish moss</name>
    <name type="synonym">Polymorpha crispa</name>
    <dbReference type="NCBI Taxonomy" id="2769"/>
    <lineage>
        <taxon>Eukaryota</taxon>
        <taxon>Rhodophyta</taxon>
        <taxon>Florideophyceae</taxon>
        <taxon>Rhodymeniophycidae</taxon>
        <taxon>Gigartinales</taxon>
        <taxon>Gigartinaceae</taxon>
        <taxon>Chondrus</taxon>
    </lineage>
</organism>